<comment type="subcellular location">
    <subcellularLocation>
        <location evidence="1">Cell membrane</location>
        <topology evidence="1">Multi-pass membrane protein</topology>
    </subcellularLocation>
</comment>
<feature type="domain" description="Polysaccharide chain length determinant N-terminal" evidence="8">
    <location>
        <begin position="12"/>
        <end position="82"/>
    </location>
</feature>
<keyword evidence="3 7" id="KW-0812">Transmembrane</keyword>
<evidence type="ECO:0000256" key="2">
    <source>
        <dbReference type="ARBA" id="ARBA00022475"/>
    </source>
</evidence>
<dbReference type="Pfam" id="PF02706">
    <property type="entry name" value="Wzz"/>
    <property type="match status" value="1"/>
</dbReference>
<keyword evidence="6" id="KW-0175">Coiled coil</keyword>
<dbReference type="InterPro" id="IPR050445">
    <property type="entry name" value="Bact_polysacc_biosynth/exp"/>
</dbReference>
<dbReference type="PANTHER" id="PTHR32309">
    <property type="entry name" value="TYROSINE-PROTEIN KINASE"/>
    <property type="match status" value="1"/>
</dbReference>
<evidence type="ECO:0000256" key="5">
    <source>
        <dbReference type="ARBA" id="ARBA00023136"/>
    </source>
</evidence>
<keyword evidence="4 7" id="KW-1133">Transmembrane helix</keyword>
<evidence type="ECO:0000256" key="7">
    <source>
        <dbReference type="SAM" id="Phobius"/>
    </source>
</evidence>
<evidence type="ECO:0000256" key="6">
    <source>
        <dbReference type="SAM" id="Coils"/>
    </source>
</evidence>
<feature type="coiled-coil region" evidence="6">
    <location>
        <begin position="361"/>
        <end position="409"/>
    </location>
</feature>
<keyword evidence="10" id="KW-0808">Transferase</keyword>
<evidence type="ECO:0000259" key="9">
    <source>
        <dbReference type="Pfam" id="PF13807"/>
    </source>
</evidence>
<proteinExistence type="predicted"/>
<gene>
    <name evidence="10" type="ORF">NCTC13071_00292</name>
</gene>
<dbReference type="PANTHER" id="PTHR32309:SF13">
    <property type="entry name" value="FERRIC ENTEROBACTIN TRANSPORT PROTEIN FEPE"/>
    <property type="match status" value="1"/>
</dbReference>
<reference evidence="10 11" key="1">
    <citation type="submission" date="2018-12" db="EMBL/GenBank/DDBJ databases">
        <authorList>
            <consortium name="Pathogen Informatics"/>
        </authorList>
    </citation>
    <scope>NUCLEOTIDE SEQUENCE [LARGE SCALE GENOMIC DNA]</scope>
    <source>
        <strain evidence="10 11">NCTC13071</strain>
    </source>
</reference>
<organism evidence="10 11">
    <name type="scientific">Segatella oris</name>
    <dbReference type="NCBI Taxonomy" id="28135"/>
    <lineage>
        <taxon>Bacteria</taxon>
        <taxon>Pseudomonadati</taxon>
        <taxon>Bacteroidota</taxon>
        <taxon>Bacteroidia</taxon>
        <taxon>Bacteroidales</taxon>
        <taxon>Prevotellaceae</taxon>
        <taxon>Segatella</taxon>
    </lineage>
</organism>
<protein>
    <submittedName>
        <fullName evidence="10">Tyrosine kinase</fullName>
    </submittedName>
</protein>
<dbReference type="GO" id="GO:0005886">
    <property type="term" value="C:plasma membrane"/>
    <property type="evidence" value="ECO:0007669"/>
    <property type="project" value="UniProtKB-SubCell"/>
</dbReference>
<dbReference type="EMBL" id="LR134384">
    <property type="protein sequence ID" value="VEH14322.1"/>
    <property type="molecule type" value="Genomic_DNA"/>
</dbReference>
<feature type="domain" description="Tyrosine-protein kinase G-rich" evidence="9">
    <location>
        <begin position="443"/>
        <end position="516"/>
    </location>
</feature>
<keyword evidence="10" id="KW-0418">Kinase</keyword>
<dbReference type="GO" id="GO:0004713">
    <property type="term" value="F:protein tyrosine kinase activity"/>
    <property type="evidence" value="ECO:0007669"/>
    <property type="project" value="TreeGrafter"/>
</dbReference>
<accession>A0A3S5EP44</accession>
<dbReference type="KEGG" id="poc:NCTC13071_00292"/>
<feature type="transmembrane region" description="Helical" evidence="7">
    <location>
        <begin position="494"/>
        <end position="515"/>
    </location>
</feature>
<evidence type="ECO:0000256" key="3">
    <source>
        <dbReference type="ARBA" id="ARBA00022692"/>
    </source>
</evidence>
<dbReference type="AlphaFoldDB" id="A0A3S5EP44"/>
<keyword evidence="5 7" id="KW-0472">Membrane</keyword>
<sequence>MQTTTSIAASGITFKDYFHRISVNRKWLMGSVLGCLLLATGYLLMKNPMYERSAQIMIKEDASPSSKLTAGLSMIQGMGGLFGGSSNVSNELIAMKTPANIMEVVNRLHLDYNYTTRPCLRKLPLYGETLPVKVFINGLKPNDEAGMKIELKEGSVKIYKLKKGEETFEQEYQGKVNSVFHSPIGLIAITPTAAYTGKEDETIQLNKVAAINMVDNILKKLEAGITEELGSVIDLTYQDAVPERAEDILNMIIKVYNEKWMADENTLNTTTTRFIDNRIAEITAELGKAENTITTYKSQHNLPDVTETTKLAMENSTKMSSELATLRGQREAAHDVERFLNNHSNANQTLPVNLLSNDKVLSTQIEEYNKLQLERNRIAENSNTGNSIVQGMEKQLANLRASIKAALSNTIRQADIQIANYGGLKGENDARVKASPVQAKFLLSAERQQKIEEQLYIFMLQKREENILSQAFTPYKTRILSPPMGGLKPVKPNAIAIIFGALLIGLILPLGWIFAKMNVECMLQEEA</sequence>
<name>A0A3S5EP44_9BACT</name>
<evidence type="ECO:0000313" key="11">
    <source>
        <dbReference type="Proteomes" id="UP000274578"/>
    </source>
</evidence>
<evidence type="ECO:0000256" key="1">
    <source>
        <dbReference type="ARBA" id="ARBA00004651"/>
    </source>
</evidence>
<evidence type="ECO:0000259" key="8">
    <source>
        <dbReference type="Pfam" id="PF02706"/>
    </source>
</evidence>
<dbReference type="InterPro" id="IPR032807">
    <property type="entry name" value="GNVR"/>
</dbReference>
<evidence type="ECO:0000313" key="10">
    <source>
        <dbReference type="EMBL" id="VEH14322.1"/>
    </source>
</evidence>
<dbReference type="Pfam" id="PF13807">
    <property type="entry name" value="GNVR"/>
    <property type="match status" value="1"/>
</dbReference>
<dbReference type="Proteomes" id="UP000274578">
    <property type="component" value="Chromosome 1"/>
</dbReference>
<evidence type="ECO:0000256" key="4">
    <source>
        <dbReference type="ARBA" id="ARBA00022989"/>
    </source>
</evidence>
<keyword evidence="2" id="KW-1003">Cell membrane</keyword>
<feature type="transmembrane region" description="Helical" evidence="7">
    <location>
        <begin position="27"/>
        <end position="45"/>
    </location>
</feature>
<dbReference type="RefSeq" id="WP_025879695.1">
    <property type="nucleotide sequence ID" value="NZ_LR134384.1"/>
</dbReference>
<dbReference type="InterPro" id="IPR003856">
    <property type="entry name" value="LPS_length_determ_N"/>
</dbReference>
<dbReference type="GeneID" id="85011210"/>